<evidence type="ECO:0000313" key="2">
    <source>
        <dbReference type="Proteomes" id="UP000030136"/>
    </source>
</evidence>
<dbReference type="AlphaFoldDB" id="A0AB34PFW4"/>
<sequence>MFNMSFVDNLSTVENKEARLKMLIEPKFRREWIKERQKEAGNPIGLLLKNRSLERKREERYLRLWHNVALVCYFQHSGLAICDKYILCAFRLDAFKITAFCEVNKKASFDCLFGVHARGSSGCFLLLK</sequence>
<reference evidence="1 2" key="1">
    <citation type="submission" date="2014-08" db="EMBL/GenBank/DDBJ databases">
        <title>Porphyromonas crevioricanis strain:COT-253_OH1447 Genome sequencing.</title>
        <authorList>
            <person name="Wallis C."/>
            <person name="Deusch O."/>
            <person name="O'Flynn C."/>
            <person name="Davis I."/>
            <person name="Jospin G."/>
            <person name="Darling A.E."/>
            <person name="Coil D.A."/>
            <person name="Alexiev A."/>
            <person name="Horsfall A."/>
            <person name="Kirkwood N."/>
            <person name="Harris S."/>
            <person name="Eisen J.A."/>
        </authorList>
    </citation>
    <scope>NUCLEOTIDE SEQUENCE [LARGE SCALE GENOMIC DNA]</scope>
    <source>
        <strain evidence="2">COT-253 OH1447</strain>
    </source>
</reference>
<proteinExistence type="predicted"/>
<dbReference type="Proteomes" id="UP000030136">
    <property type="component" value="Unassembled WGS sequence"/>
</dbReference>
<dbReference type="EMBL" id="JQJC01000020">
    <property type="protein sequence ID" value="KGN94251.1"/>
    <property type="molecule type" value="Genomic_DNA"/>
</dbReference>
<gene>
    <name evidence="1" type="ORF">HQ38_06940</name>
</gene>
<evidence type="ECO:0000313" key="1">
    <source>
        <dbReference type="EMBL" id="KGN94251.1"/>
    </source>
</evidence>
<protein>
    <submittedName>
        <fullName evidence="1">Uncharacterized protein</fullName>
    </submittedName>
</protein>
<comment type="caution">
    <text evidence="1">The sequence shown here is derived from an EMBL/GenBank/DDBJ whole genome shotgun (WGS) entry which is preliminary data.</text>
</comment>
<organism evidence="1 2">
    <name type="scientific">Porphyromonas crevioricanis</name>
    <dbReference type="NCBI Taxonomy" id="393921"/>
    <lineage>
        <taxon>Bacteria</taxon>
        <taxon>Pseudomonadati</taxon>
        <taxon>Bacteroidota</taxon>
        <taxon>Bacteroidia</taxon>
        <taxon>Bacteroidales</taxon>
        <taxon>Porphyromonadaceae</taxon>
        <taxon>Porphyromonas</taxon>
    </lineage>
</organism>
<accession>A0AB34PFW4</accession>
<name>A0AB34PFW4_9PORP</name>